<dbReference type="Gene3D" id="1.20.120.1750">
    <property type="match status" value="1"/>
</dbReference>
<keyword evidence="8" id="KW-0862">Zinc</keyword>
<dbReference type="InterPro" id="IPR044066">
    <property type="entry name" value="TRIAD_supradom"/>
</dbReference>
<keyword evidence="3" id="KW-0808">Transferase</keyword>
<evidence type="ECO:0000256" key="8">
    <source>
        <dbReference type="ARBA" id="ARBA00022833"/>
    </source>
</evidence>
<dbReference type="EMBL" id="CP134188">
    <property type="protein sequence ID" value="WPB03172.1"/>
    <property type="molecule type" value="Genomic_DNA"/>
</dbReference>
<dbReference type="SUPFAM" id="SSF57850">
    <property type="entry name" value="RING/U-box"/>
    <property type="match status" value="2"/>
</dbReference>
<dbReference type="RefSeq" id="XP_065459057.1">
    <property type="nucleotide sequence ID" value="XM_065602985.1"/>
</dbReference>
<proteinExistence type="predicted"/>
<evidence type="ECO:0000256" key="2">
    <source>
        <dbReference type="ARBA" id="ARBA00012251"/>
    </source>
</evidence>
<evidence type="ECO:0000256" key="3">
    <source>
        <dbReference type="ARBA" id="ARBA00022679"/>
    </source>
</evidence>
<dbReference type="PROSITE" id="PS51873">
    <property type="entry name" value="TRIAD"/>
    <property type="match status" value="1"/>
</dbReference>
<keyword evidence="12" id="KW-1185">Reference proteome</keyword>
<keyword evidence="4" id="KW-0479">Metal-binding</keyword>
<dbReference type="Pfam" id="PF01485">
    <property type="entry name" value="IBR"/>
    <property type="match status" value="1"/>
</dbReference>
<sequence length="316" mass="35576">MADHNTTYKRKVPLNLPEPPRKKGKLAFEECALCCTEVLISHFAERPHASATNECRTCFKCWGKHFRHQLTVKDWDELSCLQCGTILTLEEYDEISSGIKDKDEISTTFQRKATESYLRQDLGDGECFVTCPSSTCKGGAIMADGHIFTCPDCKARYCFDCEAPMHENMSCEEFLEMPKKRNKEKAEEEILAAATLKKHSKECPKCKARLQKISGCDHFTCTMCNHEFCWLCFAPYRGADGIAGPKGNAAHNGSCQYYSGGPVESPRIPVQRARPSAARVLLPRKQVLARSSARSRPTVRSRPATRARPTVRIRRN</sequence>
<dbReference type="SMART" id="SM00647">
    <property type="entry name" value="IBR"/>
    <property type="match status" value="2"/>
</dbReference>
<feature type="compositionally biased region" description="Basic residues" evidence="9">
    <location>
        <begin position="297"/>
        <end position="316"/>
    </location>
</feature>
<evidence type="ECO:0000256" key="9">
    <source>
        <dbReference type="SAM" id="MobiDB-lite"/>
    </source>
</evidence>
<dbReference type="CDD" id="cd20335">
    <property type="entry name" value="BRcat_RBR"/>
    <property type="match status" value="1"/>
</dbReference>
<reference evidence="11 12" key="1">
    <citation type="submission" date="2023-09" db="EMBL/GenBank/DDBJ databases">
        <title>Complete-Gapless Cercospora beticola genome.</title>
        <authorList>
            <person name="Wyatt N.A."/>
            <person name="Spanner R.E."/>
            <person name="Bolton M.D."/>
        </authorList>
    </citation>
    <scope>NUCLEOTIDE SEQUENCE [LARGE SCALE GENOMIC DNA]</scope>
    <source>
        <strain evidence="11">Cb09-40</strain>
    </source>
</reference>
<accession>A0ABZ0NUA5</accession>
<evidence type="ECO:0000256" key="7">
    <source>
        <dbReference type="ARBA" id="ARBA00022786"/>
    </source>
</evidence>
<evidence type="ECO:0000256" key="4">
    <source>
        <dbReference type="ARBA" id="ARBA00022723"/>
    </source>
</evidence>
<keyword evidence="6" id="KW-0863">Zinc-finger</keyword>
<evidence type="ECO:0000313" key="12">
    <source>
        <dbReference type="Proteomes" id="UP001302367"/>
    </source>
</evidence>
<dbReference type="EC" id="2.3.2.31" evidence="2"/>
<evidence type="ECO:0000256" key="6">
    <source>
        <dbReference type="ARBA" id="ARBA00022771"/>
    </source>
</evidence>
<gene>
    <name evidence="11" type="ORF">RHO25_007809</name>
</gene>
<dbReference type="InterPro" id="IPR031127">
    <property type="entry name" value="E3_UB_ligase_RBR"/>
</dbReference>
<name>A0ABZ0NUA5_CERBT</name>
<dbReference type="Pfam" id="PF22191">
    <property type="entry name" value="IBR_1"/>
    <property type="match status" value="1"/>
</dbReference>
<keyword evidence="5" id="KW-0677">Repeat</keyword>
<evidence type="ECO:0000256" key="5">
    <source>
        <dbReference type="ARBA" id="ARBA00022737"/>
    </source>
</evidence>
<protein>
    <recommendedName>
        <fullName evidence="2">RBR-type E3 ubiquitin transferase</fullName>
        <ecNumber evidence="2">2.3.2.31</ecNumber>
    </recommendedName>
</protein>
<comment type="catalytic activity">
    <reaction evidence="1">
        <text>[E2 ubiquitin-conjugating enzyme]-S-ubiquitinyl-L-cysteine + [acceptor protein]-L-lysine = [E2 ubiquitin-conjugating enzyme]-L-cysteine + [acceptor protein]-N(6)-ubiquitinyl-L-lysine.</text>
        <dbReference type="EC" id="2.3.2.31"/>
    </reaction>
</comment>
<dbReference type="GeneID" id="35431045"/>
<evidence type="ECO:0000259" key="10">
    <source>
        <dbReference type="PROSITE" id="PS51873"/>
    </source>
</evidence>
<feature type="region of interest" description="Disordered" evidence="9">
    <location>
        <begin position="289"/>
        <end position="316"/>
    </location>
</feature>
<feature type="domain" description="RING-type" evidence="10">
    <location>
        <begin position="27"/>
        <end position="259"/>
    </location>
</feature>
<dbReference type="Proteomes" id="UP001302367">
    <property type="component" value="Chromosome 5"/>
</dbReference>
<evidence type="ECO:0000313" key="11">
    <source>
        <dbReference type="EMBL" id="WPB03172.1"/>
    </source>
</evidence>
<dbReference type="PANTHER" id="PTHR11685">
    <property type="entry name" value="RBR FAMILY RING FINGER AND IBR DOMAIN-CONTAINING"/>
    <property type="match status" value="1"/>
</dbReference>
<keyword evidence="7" id="KW-0833">Ubl conjugation pathway</keyword>
<dbReference type="InterPro" id="IPR002867">
    <property type="entry name" value="IBR_dom"/>
</dbReference>
<organism evidence="11 12">
    <name type="scientific">Cercospora beticola</name>
    <name type="common">Sugarbeet leaf spot fungus</name>
    <dbReference type="NCBI Taxonomy" id="122368"/>
    <lineage>
        <taxon>Eukaryota</taxon>
        <taxon>Fungi</taxon>
        <taxon>Dikarya</taxon>
        <taxon>Ascomycota</taxon>
        <taxon>Pezizomycotina</taxon>
        <taxon>Dothideomycetes</taxon>
        <taxon>Dothideomycetidae</taxon>
        <taxon>Mycosphaerellales</taxon>
        <taxon>Mycosphaerellaceae</taxon>
        <taxon>Cercospora</taxon>
    </lineage>
</organism>
<evidence type="ECO:0000256" key="1">
    <source>
        <dbReference type="ARBA" id="ARBA00001798"/>
    </source>
</evidence>